<name>A0A370R363_9GAMM</name>
<keyword evidence="1" id="KW-0472">Membrane</keyword>
<keyword evidence="1" id="KW-0812">Transmembrane</keyword>
<keyword evidence="1" id="KW-1133">Transmembrane helix</keyword>
<feature type="transmembrane region" description="Helical" evidence="1">
    <location>
        <begin position="27"/>
        <end position="44"/>
    </location>
</feature>
<evidence type="ECO:0000313" key="2">
    <source>
        <dbReference type="EMBL" id="RDK96868.1"/>
    </source>
</evidence>
<organism evidence="2 3">
    <name type="scientific">Enterobacillus tribolii</name>
    <dbReference type="NCBI Taxonomy" id="1487935"/>
    <lineage>
        <taxon>Bacteria</taxon>
        <taxon>Pseudomonadati</taxon>
        <taxon>Pseudomonadota</taxon>
        <taxon>Gammaproteobacteria</taxon>
        <taxon>Enterobacterales</taxon>
        <taxon>Hafniaceae</taxon>
        <taxon>Enterobacillus</taxon>
    </lineage>
</organism>
<keyword evidence="3" id="KW-1185">Reference proteome</keyword>
<reference evidence="2 3" key="1">
    <citation type="submission" date="2018-07" db="EMBL/GenBank/DDBJ databases">
        <title>Genomic Encyclopedia of Type Strains, Phase IV (KMG-IV): sequencing the most valuable type-strain genomes for metagenomic binning, comparative biology and taxonomic classification.</title>
        <authorList>
            <person name="Goeker M."/>
        </authorList>
    </citation>
    <scope>NUCLEOTIDE SEQUENCE [LARGE SCALE GENOMIC DNA]</scope>
    <source>
        <strain evidence="2 3">DSM 103736</strain>
    </source>
</reference>
<gene>
    <name evidence="2" type="ORF">C8D90_101304</name>
</gene>
<protein>
    <submittedName>
        <fullName evidence="2">Uncharacterized protein</fullName>
    </submittedName>
</protein>
<sequence>MRCVILTTTETAAVPGRRAINVPSGDSGMVLGLIGTGFAWRYVASVWPAPPVIGEVLVAVATLIWLLLAGCFVSLFPATSILVIKTTWLLVQGKLTPCSEVKAES</sequence>
<dbReference type="AlphaFoldDB" id="A0A370R363"/>
<proteinExistence type="predicted"/>
<comment type="caution">
    <text evidence="2">The sequence shown here is derived from an EMBL/GenBank/DDBJ whole genome shotgun (WGS) entry which is preliminary data.</text>
</comment>
<dbReference type="EMBL" id="QRAP01000001">
    <property type="protein sequence ID" value="RDK96868.1"/>
    <property type="molecule type" value="Genomic_DNA"/>
</dbReference>
<feature type="transmembrane region" description="Helical" evidence="1">
    <location>
        <begin position="56"/>
        <end position="84"/>
    </location>
</feature>
<dbReference type="Proteomes" id="UP000254848">
    <property type="component" value="Unassembled WGS sequence"/>
</dbReference>
<evidence type="ECO:0000256" key="1">
    <source>
        <dbReference type="SAM" id="Phobius"/>
    </source>
</evidence>
<evidence type="ECO:0000313" key="3">
    <source>
        <dbReference type="Proteomes" id="UP000254848"/>
    </source>
</evidence>
<accession>A0A370R363</accession>